<proteinExistence type="predicted"/>
<reference evidence="1" key="1">
    <citation type="journal article" date="2020" name="Stud. Mycol.">
        <title>101 Dothideomycetes genomes: a test case for predicting lifestyles and emergence of pathogens.</title>
        <authorList>
            <person name="Haridas S."/>
            <person name="Albert R."/>
            <person name="Binder M."/>
            <person name="Bloem J."/>
            <person name="Labutti K."/>
            <person name="Salamov A."/>
            <person name="Andreopoulos B."/>
            <person name="Baker S."/>
            <person name="Barry K."/>
            <person name="Bills G."/>
            <person name="Bluhm B."/>
            <person name="Cannon C."/>
            <person name="Castanera R."/>
            <person name="Culley D."/>
            <person name="Daum C."/>
            <person name="Ezra D."/>
            <person name="Gonzalez J."/>
            <person name="Henrissat B."/>
            <person name="Kuo A."/>
            <person name="Liang C."/>
            <person name="Lipzen A."/>
            <person name="Lutzoni F."/>
            <person name="Magnuson J."/>
            <person name="Mondo S."/>
            <person name="Nolan M."/>
            <person name="Ohm R."/>
            <person name="Pangilinan J."/>
            <person name="Park H.-J."/>
            <person name="Ramirez L."/>
            <person name="Alfaro M."/>
            <person name="Sun H."/>
            <person name="Tritt A."/>
            <person name="Yoshinaga Y."/>
            <person name="Zwiers L.-H."/>
            <person name="Turgeon B."/>
            <person name="Goodwin S."/>
            <person name="Spatafora J."/>
            <person name="Crous P."/>
            <person name="Grigoriev I."/>
        </authorList>
    </citation>
    <scope>NUCLEOTIDE SEQUENCE</scope>
    <source>
        <strain evidence="1">Tuck. ex Michener</strain>
    </source>
</reference>
<gene>
    <name evidence="1" type="ORF">EV356DRAFT_458622</name>
</gene>
<feature type="non-terminal residue" evidence="1">
    <location>
        <position position="1"/>
    </location>
</feature>
<dbReference type="Proteomes" id="UP000800092">
    <property type="component" value="Unassembled WGS sequence"/>
</dbReference>
<sequence>IIARVLYFFVSYRLVKEVNFSTFIANNATRILGNANTAAVIHYRFAQSYNKG</sequence>
<name>A0A6A6GRK3_VIRVR</name>
<accession>A0A6A6GRK3</accession>
<protein>
    <submittedName>
        <fullName evidence="1">Uncharacterized protein</fullName>
    </submittedName>
</protein>
<dbReference type="AlphaFoldDB" id="A0A6A6GRK3"/>
<evidence type="ECO:0000313" key="2">
    <source>
        <dbReference type="Proteomes" id="UP000800092"/>
    </source>
</evidence>
<keyword evidence="2" id="KW-1185">Reference proteome</keyword>
<dbReference type="EMBL" id="ML992487">
    <property type="protein sequence ID" value="KAF2228321.1"/>
    <property type="molecule type" value="Genomic_DNA"/>
</dbReference>
<evidence type="ECO:0000313" key="1">
    <source>
        <dbReference type="EMBL" id="KAF2228321.1"/>
    </source>
</evidence>
<organism evidence="1 2">
    <name type="scientific">Viridothelium virens</name>
    <name type="common">Speckled blister lichen</name>
    <name type="synonym">Trypethelium virens</name>
    <dbReference type="NCBI Taxonomy" id="1048519"/>
    <lineage>
        <taxon>Eukaryota</taxon>
        <taxon>Fungi</taxon>
        <taxon>Dikarya</taxon>
        <taxon>Ascomycota</taxon>
        <taxon>Pezizomycotina</taxon>
        <taxon>Dothideomycetes</taxon>
        <taxon>Dothideomycetes incertae sedis</taxon>
        <taxon>Trypetheliales</taxon>
        <taxon>Trypetheliaceae</taxon>
        <taxon>Viridothelium</taxon>
    </lineage>
</organism>